<evidence type="ECO:0000256" key="2">
    <source>
        <dbReference type="ARBA" id="ARBA00008683"/>
    </source>
</evidence>
<evidence type="ECO:0000256" key="4">
    <source>
        <dbReference type="ARBA" id="ARBA00022801"/>
    </source>
</evidence>
<dbReference type="Pfam" id="PF17482">
    <property type="entry name" value="Phage_sheath_1C"/>
    <property type="match status" value="1"/>
</dbReference>
<feature type="region of interest" description="Disordered" evidence="6">
    <location>
        <begin position="256"/>
        <end position="356"/>
    </location>
</feature>
<dbReference type="GO" id="GO:0008236">
    <property type="term" value="F:serine-type peptidase activity"/>
    <property type="evidence" value="ECO:0007669"/>
    <property type="project" value="UniProtKB-KW"/>
</dbReference>
<dbReference type="Pfam" id="PF04984">
    <property type="entry name" value="Phage_sheath_1"/>
    <property type="match status" value="1"/>
</dbReference>
<feature type="compositionally biased region" description="Basic and acidic residues" evidence="6">
    <location>
        <begin position="407"/>
        <end position="425"/>
    </location>
</feature>
<keyword evidence="3" id="KW-0645">Protease</keyword>
<dbReference type="Gene3D" id="3.30.1930.10">
    <property type="entry name" value="capsid protein of prophage domain"/>
    <property type="match status" value="1"/>
</dbReference>
<sequence>MAAVMDRFGISRVESSLAMEDDGYGYDDNRSRETRRDPGYDNVAGVAVIPVYGTLVQKLGSLRPYSGMTGYDGIRQAFLTALEDPDVTGICLDIDSPGGEVAGCFDLVDEIYSARGQKPIHAILSESAYSAAYAIASAADRISVPRTGGVGSVGVITMHLDWTQRIKEDGLKVTIVTFGSRKAEGSPYRELSPEALEAIQHDINTMGELFVNTVARNRGISVKAIKNTQAACFMAPDGVELGLADEEPDMAKSTGFFGFGHLIPRGTKASEKEDDDKAKKVKKAKSRKAEEDERDDDAEDDDRDDDAEDDDRDENAENDDPDADDDDQDPDAENEDGDDPKESKSARQARSAERKRCARIFGSQHAAANPALAASLAFNTGMSSAVAINVLASSAPTVPSAQPSRRRSLDERMQESHQARLKPDGGKQTGGKIMDQFGPNPFAPGMKSSLFVPDQLIAGPLQLITDTVIVSGGDYKRGTVLGMITASGKYTACVKTATDGSEKPCAVLVDDVHAATHGDRSGGVYLMGEFNQHRITIDASWTVADMKNWLLDRFFPNVVTYETEEVAIDVDVGLRRMAPFVSPLVEGKLVESRKYQTNTFKPAYVKDLRAPDLRKPIRRQIGERIGGEYTAAEREMLNLQFEMADQVDMINRRMEWMGASALVSGTVTVSGEGYETQVVNFGRSPDLTITLSGSDKWPLSVAAGATNTQPSDDIEEWQTLILKNSGAVPTDLVFTNKSWRAFRLDTTIKDNAITFPALSPYGNQINAGAQIQKGAVYKGRWGNFDLWLYNDWFIDPLDGVEKPMIPDGAVIMSGADLMGTRAFGVILDPEFNYGPLAYAPKSWVEKNPAQRLILTQSSPLVIPSRNDNVIPPSIDELNAGGDATSVIEDLNAGENTVPANQKSDVDSNGSEEGRTGVEHGESPEQSAPEYVVLKGNSIRHDGEIYRENEIIPVEANIRQLVVDALKGKTDAGENVYSPRDIPTMRDMYPILLVQTPFDQKHSQGRNAPSFTTITTVRISGRVQEHDGEDDDNGAMLAELALEALREQVEKAVINSYALTRAVQQFREIRSTIDVNAQGEAHLGQLLYEIDIEYYQGPEDFYPIEPTPLEGMNVHGVSVRDPVKGSPLPQFGAEVPDNTFWRRRLSDGDRTLLIGGMLSTGSAKAGIPERVSSPNNVAELAGKGSLLHSMMVAYQKNDVAGEIWILPLEEAGTELTAATGGIKVSTAPSETGIISLYIAGQRVQLTVVATDTTTAIATALAAAINARADLPVLASIADANKDTVKLTAKNLGAQGNGIDIRLNYLGSSGGETTPVSLTLEITAMTGGAGAPDITGALANLQDRTFDFIVNPYDDTTSLDALKAFLSDNGGRWSWDKQLYGHAFVTTSGTWAQLGTKGETRNNQHESLLGINKSPTPTWVWSAAYTGSAAVSLRNDPGRPLQTLAIQGVLAPALADRFELTERNNLLFSGISTFTVDDDGTVRLENLITTYQKNAYGDADDSYLQIETLFTLVLVVRFLRTQVTSRFGRMKLAADGTRFAPGSAIVTPNIIRADLIAQYQTLEYQGFVQDAAGFASGLKVEQNKTNPNRIDVLWTGTLINQLHTSNRLAGTAYVTVDGVTVMVAGQFKYRPSKVERTTLTGMDGVHGYKEKPVPGYISCQLRDSGGTTVSGFNDQTNVNVIAELANGKTIIGKGLWTVNAQEVESEEATFEVRWEGRDVTES</sequence>
<dbReference type="InterPro" id="IPR005564">
    <property type="entry name" value="Major_capsid_GpE"/>
</dbReference>
<dbReference type="Pfam" id="PF10618">
    <property type="entry name" value="Tail_tube"/>
    <property type="match status" value="1"/>
</dbReference>
<feature type="compositionally biased region" description="Basic and acidic residues" evidence="6">
    <location>
        <begin position="268"/>
        <end position="278"/>
    </location>
</feature>
<dbReference type="Gene3D" id="3.90.226.10">
    <property type="entry name" value="2-enoyl-CoA Hydratase, Chain A, domain 1"/>
    <property type="match status" value="1"/>
</dbReference>
<feature type="compositionally biased region" description="Polar residues" evidence="6">
    <location>
        <begin position="893"/>
        <end position="910"/>
    </location>
</feature>
<dbReference type="SUPFAM" id="SSF52096">
    <property type="entry name" value="ClpP/crotonase"/>
    <property type="match status" value="1"/>
</dbReference>
<dbReference type="InterPro" id="IPR024400">
    <property type="entry name" value="DUF2635"/>
</dbReference>
<dbReference type="Pfam" id="PF03864">
    <property type="entry name" value="Phage_cap_E"/>
    <property type="match status" value="1"/>
</dbReference>
<dbReference type="InterPro" id="IPR002142">
    <property type="entry name" value="Peptidase_S49"/>
</dbReference>
<evidence type="ECO:0000313" key="10">
    <source>
        <dbReference type="EMBL" id="KGQ02722.1"/>
    </source>
</evidence>
<dbReference type="InterPro" id="IPR020287">
    <property type="entry name" value="Tail_sheath_C"/>
</dbReference>
<evidence type="ECO:0000259" key="8">
    <source>
        <dbReference type="Pfam" id="PF04984"/>
    </source>
</evidence>
<dbReference type="GO" id="GO:0006508">
    <property type="term" value="P:proteolysis"/>
    <property type="evidence" value="ECO:0007669"/>
    <property type="project" value="UniProtKB-KW"/>
</dbReference>
<evidence type="ECO:0000256" key="6">
    <source>
        <dbReference type="SAM" id="MobiDB-lite"/>
    </source>
</evidence>
<keyword evidence="5" id="KW-0720">Serine protease</keyword>
<protein>
    <submittedName>
        <fullName evidence="10">Mu-like prophage FluMu tail sheath protein</fullName>
    </submittedName>
</protein>
<dbReference type="PANTHER" id="PTHR33209:SF1">
    <property type="entry name" value="PEPTIDASE S49 DOMAIN-CONTAINING PROTEIN"/>
    <property type="match status" value="1"/>
</dbReference>
<dbReference type="Proteomes" id="UP000030106">
    <property type="component" value="Unassembled WGS sequence"/>
</dbReference>
<feature type="compositionally biased region" description="Basic and acidic residues" evidence="6">
    <location>
        <begin position="911"/>
        <end position="922"/>
    </location>
</feature>
<feature type="region of interest" description="Disordered" evidence="6">
    <location>
        <begin position="396"/>
        <end position="429"/>
    </location>
</feature>
<feature type="compositionally biased region" description="Acidic residues" evidence="6">
    <location>
        <begin position="292"/>
        <end position="339"/>
    </location>
</feature>
<dbReference type="HAMAP" id="MF_04133">
    <property type="entry name" value="CAPSID_LAMBDA"/>
    <property type="match status" value="1"/>
</dbReference>
<dbReference type="Pfam" id="PF10948">
    <property type="entry name" value="DUF2635"/>
    <property type="match status" value="1"/>
</dbReference>
<keyword evidence="4" id="KW-0378">Hydrolase</keyword>
<feature type="domain" description="Tail sheath protein C-terminal" evidence="9">
    <location>
        <begin position="1496"/>
        <end position="1601"/>
    </location>
</feature>
<name>A0A0A2V8U5_BEABA</name>
<dbReference type="HOGENOM" id="CLU_240286_0_0_1"/>
<dbReference type="Pfam" id="PF01343">
    <property type="entry name" value="Peptidase_S49"/>
    <property type="match status" value="1"/>
</dbReference>
<evidence type="ECO:0000259" key="7">
    <source>
        <dbReference type="Pfam" id="PF01343"/>
    </source>
</evidence>
<dbReference type="InterPro" id="IPR033855">
    <property type="entry name" value="Protein_C"/>
</dbReference>
<comment type="similarity">
    <text evidence="1">Belongs to the myoviridae tail sheath protein family.</text>
</comment>
<comment type="similarity">
    <text evidence="2">Belongs to the peptidase S49 family.</text>
</comment>
<feature type="region of interest" description="Disordered" evidence="6">
    <location>
        <begin position="893"/>
        <end position="928"/>
    </location>
</feature>
<dbReference type="EMBL" id="ANFO01001397">
    <property type="protein sequence ID" value="KGQ02722.1"/>
    <property type="molecule type" value="Genomic_DNA"/>
</dbReference>
<evidence type="ECO:0000256" key="1">
    <source>
        <dbReference type="ARBA" id="ARBA00008005"/>
    </source>
</evidence>
<gene>
    <name evidence="10" type="ORF">BBAD15_g12064</name>
</gene>
<dbReference type="CDD" id="cd07022">
    <property type="entry name" value="S49_Sppa_36K_type"/>
    <property type="match status" value="1"/>
</dbReference>
<evidence type="ECO:0000256" key="3">
    <source>
        <dbReference type="ARBA" id="ARBA00022670"/>
    </source>
</evidence>
<organism evidence="10 11">
    <name type="scientific">Beauveria bassiana D1-5</name>
    <dbReference type="NCBI Taxonomy" id="1245745"/>
    <lineage>
        <taxon>Eukaryota</taxon>
        <taxon>Fungi</taxon>
        <taxon>Dikarya</taxon>
        <taxon>Ascomycota</taxon>
        <taxon>Pezizomycotina</taxon>
        <taxon>Sordariomycetes</taxon>
        <taxon>Hypocreomycetidae</taxon>
        <taxon>Hypocreales</taxon>
        <taxon>Cordycipitaceae</taxon>
        <taxon>Beauveria</taxon>
    </lineage>
</organism>
<dbReference type="STRING" id="1245745.A0A0A2V8U5"/>
<comment type="caution">
    <text evidence="10">The sequence shown here is derived from an EMBL/GenBank/DDBJ whole genome shotgun (WGS) entry which is preliminary data.</text>
</comment>
<proteinExistence type="inferred from homology"/>
<dbReference type="InterPro" id="IPR035089">
    <property type="entry name" value="Phage_sheath_subtilisin"/>
</dbReference>
<dbReference type="Gene3D" id="3.15.30.10">
    <property type="entry name" value="putative capsid protein of prophage domain like"/>
    <property type="match status" value="1"/>
</dbReference>
<evidence type="ECO:0000313" key="11">
    <source>
        <dbReference type="Proteomes" id="UP000030106"/>
    </source>
</evidence>
<dbReference type="Gene3D" id="2.40.300.10">
    <property type="entry name" value="Head decoration protein D"/>
    <property type="match status" value="1"/>
</dbReference>
<feature type="compositionally biased region" description="Basic and acidic residues" evidence="6">
    <location>
        <begin position="340"/>
        <end position="355"/>
    </location>
</feature>
<accession>A0A0A2V8U5</accession>
<feature type="domain" description="Peptidase S49" evidence="7">
    <location>
        <begin position="117"/>
        <end position="246"/>
    </location>
</feature>
<evidence type="ECO:0000256" key="5">
    <source>
        <dbReference type="ARBA" id="ARBA00022825"/>
    </source>
</evidence>
<dbReference type="InterPro" id="IPR019596">
    <property type="entry name" value="Phage_Mu_GpM_tail_tub"/>
</dbReference>
<dbReference type="PANTHER" id="PTHR33209">
    <property type="entry name" value="PROTEASE 4"/>
    <property type="match status" value="1"/>
</dbReference>
<dbReference type="InterPro" id="IPR029045">
    <property type="entry name" value="ClpP/crotonase-like_dom_sf"/>
</dbReference>
<feature type="domain" description="Tail sheath protein subtilisin-like" evidence="8">
    <location>
        <begin position="1325"/>
        <end position="1488"/>
    </location>
</feature>
<evidence type="ECO:0000259" key="9">
    <source>
        <dbReference type="Pfam" id="PF17482"/>
    </source>
</evidence>
<reference evidence="10 11" key="1">
    <citation type="submission" date="2012-10" db="EMBL/GenBank/DDBJ databases">
        <title>Genome sequencing and analysis of entomopathogenic fungi Beauveria bassiana D1-5.</title>
        <authorList>
            <person name="Li Q."/>
            <person name="Wang L."/>
            <person name="Zhang Z."/>
            <person name="Wang Q."/>
            <person name="Ren J."/>
            <person name="Wang M."/>
            <person name="Xu W."/>
            <person name="Wang J."/>
            <person name="Lu Y."/>
            <person name="Du Q."/>
            <person name="Sun Z."/>
        </authorList>
    </citation>
    <scope>NUCLEOTIDE SEQUENCE [LARGE SCALE GENOMIC DNA]</scope>
    <source>
        <strain evidence="10 11">D1-5</strain>
    </source>
</reference>